<evidence type="ECO:0008006" key="4">
    <source>
        <dbReference type="Google" id="ProtNLM"/>
    </source>
</evidence>
<dbReference type="AlphaFoldDB" id="A0A4R5VTS2"/>
<feature type="transmembrane region" description="Helical" evidence="1">
    <location>
        <begin position="172"/>
        <end position="194"/>
    </location>
</feature>
<feature type="transmembrane region" description="Helical" evidence="1">
    <location>
        <begin position="141"/>
        <end position="166"/>
    </location>
</feature>
<evidence type="ECO:0000313" key="2">
    <source>
        <dbReference type="EMBL" id="TDK61950.1"/>
    </source>
</evidence>
<evidence type="ECO:0000313" key="3">
    <source>
        <dbReference type="Proteomes" id="UP000294829"/>
    </source>
</evidence>
<keyword evidence="1" id="KW-0812">Transmembrane</keyword>
<name>A0A4R5VTS2_9BURK</name>
<protein>
    <recommendedName>
        <fullName evidence="4">Alpha/beta hydrolase</fullName>
    </recommendedName>
</protein>
<sequence length="421" mass="48684">MTVKHRQIYFMSGFDPRGVSHYYRLYRDQAMQQQKAGGLRLSVGPLQRNLDRFVSHWEIRDLSINHMASDTANHEEKEHANGNAIEWTTISTYHFLHWDDIVRKHWLRDDLTVALNYLHTFWVYLSTGTLSQIARLAWPPFITAIAPLIMLLMLLIFGLASISWVSPTVPNVWLIISIRGILVLVFLVFTHKIIQQLNLRYKIFWLLRIYYFAAQQAHERVTELAQRLDYFARYIVEHAEPTTDEILIVGHSIGSIMVTDLIGCILQQQVNFCASGMPRLSLMTLGECIPIVSLIPSAKRYRDNLVRIRDCQQLEWIDFTAPTDGICFALTDPLSASGLKQSQPNHPKPKLLSPRYAQLFTAHTYSSIRRNWYRNHFQYLMASEVPGTYDYFAITAGKLTLRQRFIDIPSVTGYKTPVPLL</sequence>
<keyword evidence="1" id="KW-0472">Membrane</keyword>
<gene>
    <name evidence="2" type="ORF">E2I14_16850</name>
</gene>
<reference evidence="2 3" key="1">
    <citation type="submission" date="2019-03" db="EMBL/GenBank/DDBJ databases">
        <title>Sapientia aquatica gen. nov., sp. nov., isolated from a crater lake.</title>
        <authorList>
            <person name="Felfoldi T."/>
            <person name="Szabo A."/>
            <person name="Toth E."/>
            <person name="Schumann P."/>
            <person name="Keki Z."/>
            <person name="Marialigeti K."/>
            <person name="Mathe I."/>
        </authorList>
    </citation>
    <scope>NUCLEOTIDE SEQUENCE [LARGE SCALE GENOMIC DNA]</scope>
    <source>
        <strain evidence="2 3">SA-152</strain>
    </source>
</reference>
<keyword evidence="3" id="KW-1185">Reference proteome</keyword>
<dbReference type="RefSeq" id="WP_133330677.1">
    <property type="nucleotide sequence ID" value="NZ_SMYL01000012.1"/>
</dbReference>
<dbReference type="OrthoDB" id="5597362at2"/>
<evidence type="ECO:0000256" key="1">
    <source>
        <dbReference type="SAM" id="Phobius"/>
    </source>
</evidence>
<organism evidence="2 3">
    <name type="scientific">Sapientia aquatica</name>
    <dbReference type="NCBI Taxonomy" id="1549640"/>
    <lineage>
        <taxon>Bacteria</taxon>
        <taxon>Pseudomonadati</taxon>
        <taxon>Pseudomonadota</taxon>
        <taxon>Betaproteobacteria</taxon>
        <taxon>Burkholderiales</taxon>
        <taxon>Oxalobacteraceae</taxon>
        <taxon>Sapientia</taxon>
    </lineage>
</organism>
<comment type="caution">
    <text evidence="2">The sequence shown here is derived from an EMBL/GenBank/DDBJ whole genome shotgun (WGS) entry which is preliminary data.</text>
</comment>
<dbReference type="Proteomes" id="UP000294829">
    <property type="component" value="Unassembled WGS sequence"/>
</dbReference>
<dbReference type="EMBL" id="SMYL01000012">
    <property type="protein sequence ID" value="TDK61950.1"/>
    <property type="molecule type" value="Genomic_DNA"/>
</dbReference>
<proteinExistence type="predicted"/>
<keyword evidence="1" id="KW-1133">Transmembrane helix</keyword>
<accession>A0A4R5VTS2</accession>